<evidence type="ECO:0000313" key="2">
    <source>
        <dbReference type="EMBL" id="KAJ7305450.1"/>
    </source>
</evidence>
<dbReference type="Proteomes" id="UP001218218">
    <property type="component" value="Unassembled WGS sequence"/>
</dbReference>
<feature type="non-terminal residue" evidence="2">
    <location>
        <position position="89"/>
    </location>
</feature>
<name>A0AAD6Z2R7_9AGAR</name>
<dbReference type="Gene3D" id="1.10.510.10">
    <property type="entry name" value="Transferase(Phosphotransferase) domain 1"/>
    <property type="match status" value="1"/>
</dbReference>
<sequence>VAEGLEYLHSQKIIHGNLCTKKVLIEADLPVIGGYGMFNILGPSATSTSLFSSPTRFAAPEYFSDETGTSSVRTKAGDVYAFAMVTLEV</sequence>
<dbReference type="GO" id="GO:0004672">
    <property type="term" value="F:protein kinase activity"/>
    <property type="evidence" value="ECO:0007669"/>
    <property type="project" value="InterPro"/>
</dbReference>
<dbReference type="InterPro" id="IPR000719">
    <property type="entry name" value="Prot_kinase_dom"/>
</dbReference>
<dbReference type="Pfam" id="PF07714">
    <property type="entry name" value="PK_Tyr_Ser-Thr"/>
    <property type="match status" value="1"/>
</dbReference>
<dbReference type="InterPro" id="IPR001245">
    <property type="entry name" value="Ser-Thr/Tyr_kinase_cat_dom"/>
</dbReference>
<dbReference type="AlphaFoldDB" id="A0AAD6Z2R7"/>
<feature type="domain" description="Protein kinase" evidence="1">
    <location>
        <begin position="1"/>
        <end position="89"/>
    </location>
</feature>
<protein>
    <recommendedName>
        <fullName evidence="1">Protein kinase domain-containing protein</fullName>
    </recommendedName>
</protein>
<accession>A0AAD6Z2R7</accession>
<evidence type="ECO:0000313" key="3">
    <source>
        <dbReference type="Proteomes" id="UP001218218"/>
    </source>
</evidence>
<dbReference type="EMBL" id="JARIHO010000097">
    <property type="protein sequence ID" value="KAJ7305450.1"/>
    <property type="molecule type" value="Genomic_DNA"/>
</dbReference>
<comment type="caution">
    <text evidence="2">The sequence shown here is derived from an EMBL/GenBank/DDBJ whole genome shotgun (WGS) entry which is preliminary data.</text>
</comment>
<dbReference type="SUPFAM" id="SSF56112">
    <property type="entry name" value="Protein kinase-like (PK-like)"/>
    <property type="match status" value="1"/>
</dbReference>
<proteinExistence type="predicted"/>
<organism evidence="2 3">
    <name type="scientific">Mycena albidolilacea</name>
    <dbReference type="NCBI Taxonomy" id="1033008"/>
    <lineage>
        <taxon>Eukaryota</taxon>
        <taxon>Fungi</taxon>
        <taxon>Dikarya</taxon>
        <taxon>Basidiomycota</taxon>
        <taxon>Agaricomycotina</taxon>
        <taxon>Agaricomycetes</taxon>
        <taxon>Agaricomycetidae</taxon>
        <taxon>Agaricales</taxon>
        <taxon>Marasmiineae</taxon>
        <taxon>Mycenaceae</taxon>
        <taxon>Mycena</taxon>
    </lineage>
</organism>
<feature type="non-terminal residue" evidence="2">
    <location>
        <position position="1"/>
    </location>
</feature>
<keyword evidence="3" id="KW-1185">Reference proteome</keyword>
<dbReference type="InterPro" id="IPR011009">
    <property type="entry name" value="Kinase-like_dom_sf"/>
</dbReference>
<evidence type="ECO:0000259" key="1">
    <source>
        <dbReference type="PROSITE" id="PS50011"/>
    </source>
</evidence>
<dbReference type="PROSITE" id="PS50011">
    <property type="entry name" value="PROTEIN_KINASE_DOM"/>
    <property type="match status" value="1"/>
</dbReference>
<dbReference type="GO" id="GO:0005524">
    <property type="term" value="F:ATP binding"/>
    <property type="evidence" value="ECO:0007669"/>
    <property type="project" value="InterPro"/>
</dbReference>
<gene>
    <name evidence="2" type="ORF">DFH08DRAFT_1055130</name>
</gene>
<reference evidence="2" key="1">
    <citation type="submission" date="2023-03" db="EMBL/GenBank/DDBJ databases">
        <title>Massive genome expansion in bonnet fungi (Mycena s.s.) driven by repeated elements and novel gene families across ecological guilds.</title>
        <authorList>
            <consortium name="Lawrence Berkeley National Laboratory"/>
            <person name="Harder C.B."/>
            <person name="Miyauchi S."/>
            <person name="Viragh M."/>
            <person name="Kuo A."/>
            <person name="Thoen E."/>
            <person name="Andreopoulos B."/>
            <person name="Lu D."/>
            <person name="Skrede I."/>
            <person name="Drula E."/>
            <person name="Henrissat B."/>
            <person name="Morin E."/>
            <person name="Kohler A."/>
            <person name="Barry K."/>
            <person name="LaButti K."/>
            <person name="Morin E."/>
            <person name="Salamov A."/>
            <person name="Lipzen A."/>
            <person name="Mereny Z."/>
            <person name="Hegedus B."/>
            <person name="Baldrian P."/>
            <person name="Stursova M."/>
            <person name="Weitz H."/>
            <person name="Taylor A."/>
            <person name="Grigoriev I.V."/>
            <person name="Nagy L.G."/>
            <person name="Martin F."/>
            <person name="Kauserud H."/>
        </authorList>
    </citation>
    <scope>NUCLEOTIDE SEQUENCE</scope>
    <source>
        <strain evidence="2">CBHHK002</strain>
    </source>
</reference>